<accession>A0A943BNC1</accession>
<evidence type="ECO:0000256" key="2">
    <source>
        <dbReference type="SAM" id="Phobius"/>
    </source>
</evidence>
<keyword evidence="2" id="KW-0472">Membrane</keyword>
<keyword evidence="2" id="KW-0812">Transmembrane</keyword>
<feature type="compositionally biased region" description="Basic and acidic residues" evidence="1">
    <location>
        <begin position="1"/>
        <end position="10"/>
    </location>
</feature>
<feature type="region of interest" description="Disordered" evidence="1">
    <location>
        <begin position="1"/>
        <end position="58"/>
    </location>
</feature>
<feature type="transmembrane region" description="Helical" evidence="2">
    <location>
        <begin position="64"/>
        <end position="84"/>
    </location>
</feature>
<protein>
    <submittedName>
        <fullName evidence="3">Uncharacterized protein</fullName>
    </submittedName>
</protein>
<gene>
    <name evidence="3" type="ORF">KHY67_08130</name>
</gene>
<feature type="compositionally biased region" description="Basic and acidic residues" evidence="1">
    <location>
        <begin position="235"/>
        <end position="246"/>
    </location>
</feature>
<sequence>MSDVEAKDLDTDTIGDGADEAMSSLGETTVLDPAVDETVENPALDADERDEVETDEAPKRPRKALAIAAGLALVAVLGIGGAWVTGAFSGGEAPKAVKDAATSVQAAVKGEAKVSISAKADGWTEELPAFGYAVVDEEGKTADEGELTPGEALSLTLPDGVYAVSITSIPTKADGVGTWAPPASQMLQVVDGEATPSEISFTLLPVNPADAEAVEAVTANLPEAEREAAKQLLAAKKEDPKADRVEVAPVKPQPAPSKPEAGKPSKKWGVVKEAWDEKVLVSAAWDETVVVKPAWTENKLVKDAWTETINHPAEYQNKLVGTQKVHVCKTCGFTTKSDAEAGAHSSSDGHFMATRTEPIYENVKVKDAWTETINHPAEYQTVNHPAETKTVHHDAVYKTVHHDAVYGWI</sequence>
<comment type="caution">
    <text evidence="3">The sequence shown here is derived from an EMBL/GenBank/DDBJ whole genome shotgun (WGS) entry which is preliminary data.</text>
</comment>
<evidence type="ECO:0000256" key="1">
    <source>
        <dbReference type="SAM" id="MobiDB-lite"/>
    </source>
</evidence>
<reference evidence="3" key="1">
    <citation type="submission" date="2021-02" db="EMBL/GenBank/DDBJ databases">
        <title>Infant gut strain persistence is associated with maternal origin, phylogeny, and functional potential including surface adhesion and iron acquisition.</title>
        <authorList>
            <person name="Lou Y.C."/>
        </authorList>
    </citation>
    <scope>NUCLEOTIDE SEQUENCE</scope>
    <source>
        <strain evidence="3">L3_128_245G1_dasL3_128_245G1_concoct_49</strain>
    </source>
</reference>
<dbReference type="Proteomes" id="UP000738879">
    <property type="component" value="Unassembled WGS sequence"/>
</dbReference>
<keyword evidence="2" id="KW-1133">Transmembrane helix</keyword>
<name>A0A943BNC1_9ACTN</name>
<proteinExistence type="predicted"/>
<feature type="region of interest" description="Disordered" evidence="1">
    <location>
        <begin position="235"/>
        <end position="266"/>
    </location>
</feature>
<dbReference type="AlphaFoldDB" id="A0A943BNC1"/>
<dbReference type="EMBL" id="JAGZJA010000016">
    <property type="protein sequence ID" value="MBS5147637.1"/>
    <property type="molecule type" value="Genomic_DNA"/>
</dbReference>
<organism evidence="3 4">
    <name type="scientific">Collinsella intestinalis</name>
    <dbReference type="NCBI Taxonomy" id="147207"/>
    <lineage>
        <taxon>Bacteria</taxon>
        <taxon>Bacillati</taxon>
        <taxon>Actinomycetota</taxon>
        <taxon>Coriobacteriia</taxon>
        <taxon>Coriobacteriales</taxon>
        <taxon>Coriobacteriaceae</taxon>
        <taxon>Collinsella</taxon>
    </lineage>
</organism>
<feature type="compositionally biased region" description="Acidic residues" evidence="1">
    <location>
        <begin position="34"/>
        <end position="55"/>
    </location>
</feature>
<evidence type="ECO:0000313" key="4">
    <source>
        <dbReference type="Proteomes" id="UP000738879"/>
    </source>
</evidence>
<evidence type="ECO:0000313" key="3">
    <source>
        <dbReference type="EMBL" id="MBS5147637.1"/>
    </source>
</evidence>